<dbReference type="AlphaFoldDB" id="A0A939LMS4"/>
<dbReference type="Gene3D" id="3.40.50.1360">
    <property type="match status" value="1"/>
</dbReference>
<keyword evidence="3" id="KW-0805">Transcription regulation</keyword>
<dbReference type="GO" id="GO:0003700">
    <property type="term" value="F:DNA-binding transcription factor activity"/>
    <property type="evidence" value="ECO:0007669"/>
    <property type="project" value="InterPro"/>
</dbReference>
<keyword evidence="2" id="KW-0678">Repressor</keyword>
<accession>A0A939LMS4</accession>
<evidence type="ECO:0000256" key="3">
    <source>
        <dbReference type="ARBA" id="ARBA00023015"/>
    </source>
</evidence>
<evidence type="ECO:0000256" key="1">
    <source>
        <dbReference type="ARBA" id="ARBA00021390"/>
    </source>
</evidence>
<evidence type="ECO:0000259" key="6">
    <source>
        <dbReference type="PROSITE" id="PS51000"/>
    </source>
</evidence>
<dbReference type="PRINTS" id="PR00037">
    <property type="entry name" value="HTHLACR"/>
</dbReference>
<proteinExistence type="predicted"/>
<dbReference type="SMART" id="SM01134">
    <property type="entry name" value="DeoRC"/>
    <property type="match status" value="1"/>
</dbReference>
<feature type="domain" description="HTH deoR-type" evidence="6">
    <location>
        <begin position="4"/>
        <end position="59"/>
    </location>
</feature>
<gene>
    <name evidence="7" type="ORF">J4G33_04370</name>
</gene>
<dbReference type="RefSeq" id="WP_208054728.1">
    <property type="nucleotide sequence ID" value="NZ_JAGEMK010000002.1"/>
</dbReference>
<dbReference type="Gene3D" id="1.10.10.10">
    <property type="entry name" value="Winged helix-like DNA-binding domain superfamily/Winged helix DNA-binding domain"/>
    <property type="match status" value="1"/>
</dbReference>
<sequence>MSLPAHRRALLLERLQTEGRIVAKEIAAELGVTEDSVRRDLRELAAAGLCQRVYGGALPVSPAVAAYAERRAVATTSKHRVAVTAASLVQPGATVIIDGGTTALELARALPPGLDATVVTHSPTVAAALVEHPTVRVFILGGQLFKHSAVACGAVTTEAAARISADLFFLGVTGVHPEEQLTTGDPEEAAMKRVLASRAADTYVLASEEKIGAASAHQVLPFASVTGLITDAPVSTELAAALTRGEVGVVVAE</sequence>
<dbReference type="Pfam" id="PF00455">
    <property type="entry name" value="DeoRC"/>
    <property type="match status" value="1"/>
</dbReference>
<evidence type="ECO:0000313" key="7">
    <source>
        <dbReference type="EMBL" id="MBO1751032.1"/>
    </source>
</evidence>
<dbReference type="SUPFAM" id="SSF46785">
    <property type="entry name" value="Winged helix' DNA-binding domain"/>
    <property type="match status" value="1"/>
</dbReference>
<reference evidence="7" key="1">
    <citation type="submission" date="2021-03" db="EMBL/GenBank/DDBJ databases">
        <title>Actinotalea soli sp. nov., isolated from soil.</title>
        <authorList>
            <person name="Ping W."/>
            <person name="Zhang J."/>
        </authorList>
    </citation>
    <scope>NUCLEOTIDE SEQUENCE</scope>
    <source>
        <strain evidence="7">BY-33</strain>
    </source>
</reference>
<dbReference type="EMBL" id="JAGEMK010000002">
    <property type="protein sequence ID" value="MBO1751032.1"/>
    <property type="molecule type" value="Genomic_DNA"/>
</dbReference>
<dbReference type="Pfam" id="PF08220">
    <property type="entry name" value="HTH_DeoR"/>
    <property type="match status" value="1"/>
</dbReference>
<dbReference type="InterPro" id="IPR014036">
    <property type="entry name" value="DeoR-like_C"/>
</dbReference>
<evidence type="ECO:0000313" key="8">
    <source>
        <dbReference type="Proteomes" id="UP000664209"/>
    </source>
</evidence>
<evidence type="ECO:0000256" key="2">
    <source>
        <dbReference type="ARBA" id="ARBA00022491"/>
    </source>
</evidence>
<comment type="caution">
    <text evidence="7">The sequence shown here is derived from an EMBL/GenBank/DDBJ whole genome shotgun (WGS) entry which is preliminary data.</text>
</comment>
<comment type="function">
    <text evidence="5">Repressor of the lactose catabolism operon. Galactose-6-phosphate is the inducer.</text>
</comment>
<dbReference type="InterPro" id="IPR037171">
    <property type="entry name" value="NagB/RpiA_transferase-like"/>
</dbReference>
<keyword evidence="4" id="KW-0804">Transcription</keyword>
<dbReference type="InterPro" id="IPR001034">
    <property type="entry name" value="DeoR_HTH"/>
</dbReference>
<dbReference type="InterPro" id="IPR036390">
    <property type="entry name" value="WH_DNA-bd_sf"/>
</dbReference>
<dbReference type="PROSITE" id="PS51000">
    <property type="entry name" value="HTH_DEOR_2"/>
    <property type="match status" value="1"/>
</dbReference>
<organism evidence="7 8">
    <name type="scientific">Actinotalea soli</name>
    <dbReference type="NCBI Taxonomy" id="2819234"/>
    <lineage>
        <taxon>Bacteria</taxon>
        <taxon>Bacillati</taxon>
        <taxon>Actinomycetota</taxon>
        <taxon>Actinomycetes</taxon>
        <taxon>Micrococcales</taxon>
        <taxon>Cellulomonadaceae</taxon>
        <taxon>Actinotalea</taxon>
    </lineage>
</organism>
<dbReference type="PANTHER" id="PTHR30363">
    <property type="entry name" value="HTH-TYPE TRANSCRIPTIONAL REGULATOR SRLR-RELATED"/>
    <property type="match status" value="1"/>
</dbReference>
<name>A0A939LMS4_9CELL</name>
<evidence type="ECO:0000256" key="5">
    <source>
        <dbReference type="ARBA" id="ARBA00024937"/>
    </source>
</evidence>
<evidence type="ECO:0000256" key="4">
    <source>
        <dbReference type="ARBA" id="ARBA00023163"/>
    </source>
</evidence>
<dbReference type="InterPro" id="IPR036388">
    <property type="entry name" value="WH-like_DNA-bd_sf"/>
</dbReference>
<keyword evidence="8" id="KW-1185">Reference proteome</keyword>
<dbReference type="SMART" id="SM00420">
    <property type="entry name" value="HTH_DEOR"/>
    <property type="match status" value="1"/>
</dbReference>
<dbReference type="SUPFAM" id="SSF100950">
    <property type="entry name" value="NagB/RpiA/CoA transferase-like"/>
    <property type="match status" value="1"/>
</dbReference>
<protein>
    <recommendedName>
        <fullName evidence="1">Lactose phosphotransferase system repressor</fullName>
    </recommendedName>
</protein>
<dbReference type="Proteomes" id="UP000664209">
    <property type="component" value="Unassembled WGS sequence"/>
</dbReference>
<dbReference type="PANTHER" id="PTHR30363:SF4">
    <property type="entry name" value="GLYCEROL-3-PHOSPHATE REGULON REPRESSOR"/>
    <property type="match status" value="1"/>
</dbReference>
<dbReference type="InterPro" id="IPR050313">
    <property type="entry name" value="Carb_Metab_HTH_regulators"/>
</dbReference>